<accession>A0A061SNK9</accession>
<dbReference type="EMBL" id="GBEZ01000258">
    <property type="protein sequence ID" value="JAC84614.1"/>
    <property type="molecule type" value="Transcribed_RNA"/>
</dbReference>
<dbReference type="GO" id="GO:0006635">
    <property type="term" value="P:fatty acid beta-oxidation"/>
    <property type="evidence" value="ECO:0007669"/>
    <property type="project" value="TreeGrafter"/>
</dbReference>
<dbReference type="InterPro" id="IPR019362">
    <property type="entry name" value="MMADHC"/>
</dbReference>
<feature type="compositionally biased region" description="Basic and acidic residues" evidence="8">
    <location>
        <begin position="250"/>
        <end position="265"/>
    </location>
</feature>
<proteinExistence type="inferred from homology"/>
<keyword evidence="6" id="KW-1133">Transmembrane helix</keyword>
<evidence type="ECO:0000256" key="6">
    <source>
        <dbReference type="ARBA" id="ARBA00022989"/>
    </source>
</evidence>
<feature type="compositionally biased region" description="Low complexity" evidence="8">
    <location>
        <begin position="54"/>
        <end position="73"/>
    </location>
</feature>
<evidence type="ECO:0000256" key="8">
    <source>
        <dbReference type="SAM" id="MobiDB-lite"/>
    </source>
</evidence>
<dbReference type="InterPro" id="IPR050835">
    <property type="entry name" value="ABC_transporter_sub-D"/>
</dbReference>
<comment type="similarity">
    <text evidence="1">Belongs to the ABC transporter superfamily. ABCD family. Peroxisomal fatty acyl CoA transporter (TC 3.A.1.203) subfamily.</text>
</comment>
<dbReference type="SMART" id="SM00382">
    <property type="entry name" value="AAA"/>
    <property type="match status" value="1"/>
</dbReference>
<dbReference type="InterPro" id="IPR003593">
    <property type="entry name" value="AAA+_ATPase"/>
</dbReference>
<keyword evidence="7" id="KW-0472">Membrane</keyword>
<keyword evidence="4" id="KW-0547">Nucleotide-binding</keyword>
<dbReference type="GO" id="GO:0016887">
    <property type="term" value="F:ATP hydrolysis activity"/>
    <property type="evidence" value="ECO:0007669"/>
    <property type="project" value="InterPro"/>
</dbReference>
<sequence>MLTLIYSFTQLLDTAEKVSNIAGYTARVAEMVEDLDRIHSKVPEEPTPRSSVDAPAHPRSPAPAHSQTLIGPGPIHPGGRHSFELSVHRASRQLVQHLADVFPDAPFAGSAPAAPPPLVVPTFQVARGGVDLGTDCRDPEGVARAAAEMDRMLDRFLGWASRLSAALSRRGYWANAVDPRTGLALFGQQGAAYSEAQGAAALLGYTACNTGVCDVVSHPVHGTRIYPATLATTAPLEALQAALEAVAAEERAGARVEDGEEEGPRGSDAAASAPRPLPMEVVLQPIGGEVLLSLHRLAVDTGAGVPAVAGLTLGLRSGEHLLVSGPSGCGKSTLLKALAGLWPVKGGEARMPPSQHVMFLPQEAVLAPTRTLAEQLLYPFSSLSQSGSLGSSPAHLQWLLEAVGLGHLWDRAGWDKPVGWLENLSPGELQRLSIARVLARRPALALLDEATSAIGAAMERSMYSLIKAAGITVVSVGHRRELEELHPVVLRLSGDDAGTWKLEQRAETACQT</sequence>
<dbReference type="GO" id="GO:0005324">
    <property type="term" value="F:long-chain fatty acid transmembrane transporter activity"/>
    <property type="evidence" value="ECO:0007669"/>
    <property type="project" value="TreeGrafter"/>
</dbReference>
<protein>
    <submittedName>
        <fullName evidence="10">Atp-binding cassette sub-family d member 1</fullName>
    </submittedName>
</protein>
<dbReference type="GO" id="GO:0007031">
    <property type="term" value="P:peroxisome organization"/>
    <property type="evidence" value="ECO:0007669"/>
    <property type="project" value="TreeGrafter"/>
</dbReference>
<dbReference type="InterPro" id="IPR017871">
    <property type="entry name" value="ABC_transporter-like_CS"/>
</dbReference>
<feature type="region of interest" description="Disordered" evidence="8">
    <location>
        <begin position="41"/>
        <end position="82"/>
    </location>
</feature>
<dbReference type="GO" id="GO:0042760">
    <property type="term" value="P:very long-chain fatty acid catabolic process"/>
    <property type="evidence" value="ECO:0007669"/>
    <property type="project" value="TreeGrafter"/>
</dbReference>
<dbReference type="PANTHER" id="PTHR11384">
    <property type="entry name" value="ATP-BINDING CASSETTE, SUB-FAMILY D MEMBER"/>
    <property type="match status" value="1"/>
</dbReference>
<name>A0A061SNK9_9CHLO</name>
<evidence type="ECO:0000256" key="5">
    <source>
        <dbReference type="ARBA" id="ARBA00022840"/>
    </source>
</evidence>
<evidence type="ECO:0000256" key="1">
    <source>
        <dbReference type="ARBA" id="ARBA00008575"/>
    </source>
</evidence>
<dbReference type="GO" id="GO:0005524">
    <property type="term" value="F:ATP binding"/>
    <property type="evidence" value="ECO:0007669"/>
    <property type="project" value="UniProtKB-KW"/>
</dbReference>
<dbReference type="CDD" id="cd03223">
    <property type="entry name" value="ABCD_peroxisomal_ALDP"/>
    <property type="match status" value="1"/>
</dbReference>
<evidence type="ECO:0000256" key="3">
    <source>
        <dbReference type="ARBA" id="ARBA00022692"/>
    </source>
</evidence>
<evidence type="ECO:0000256" key="2">
    <source>
        <dbReference type="ARBA" id="ARBA00022448"/>
    </source>
</evidence>
<keyword evidence="2" id="KW-0813">Transport</keyword>
<dbReference type="PROSITE" id="PS50893">
    <property type="entry name" value="ABC_TRANSPORTER_2"/>
    <property type="match status" value="1"/>
</dbReference>
<dbReference type="GO" id="GO:0015910">
    <property type="term" value="P:long-chain fatty acid import into peroxisome"/>
    <property type="evidence" value="ECO:0007669"/>
    <property type="project" value="TreeGrafter"/>
</dbReference>
<evidence type="ECO:0000256" key="7">
    <source>
        <dbReference type="ARBA" id="ARBA00023136"/>
    </source>
</evidence>
<feature type="region of interest" description="Disordered" evidence="8">
    <location>
        <begin position="250"/>
        <end position="274"/>
    </location>
</feature>
<dbReference type="GO" id="GO:0042626">
    <property type="term" value="F:ATPase-coupled transmembrane transporter activity"/>
    <property type="evidence" value="ECO:0007669"/>
    <property type="project" value="TreeGrafter"/>
</dbReference>
<dbReference type="InterPro" id="IPR003439">
    <property type="entry name" value="ABC_transporter-like_ATP-bd"/>
</dbReference>
<evidence type="ECO:0000313" key="10">
    <source>
        <dbReference type="EMBL" id="JAC84614.1"/>
    </source>
</evidence>
<dbReference type="Pfam" id="PF00005">
    <property type="entry name" value="ABC_tran"/>
    <property type="match status" value="1"/>
</dbReference>
<keyword evidence="5 10" id="KW-0067">ATP-binding</keyword>
<dbReference type="Pfam" id="PF10229">
    <property type="entry name" value="MMADHC"/>
    <property type="match status" value="1"/>
</dbReference>
<dbReference type="GO" id="GO:0005778">
    <property type="term" value="C:peroxisomal membrane"/>
    <property type="evidence" value="ECO:0007669"/>
    <property type="project" value="TreeGrafter"/>
</dbReference>
<dbReference type="Gene3D" id="3.40.50.300">
    <property type="entry name" value="P-loop containing nucleotide triphosphate hydrolases"/>
    <property type="match status" value="1"/>
</dbReference>
<gene>
    <name evidence="10" type="ORF">TSPGSL018_557</name>
</gene>
<dbReference type="SUPFAM" id="SSF52540">
    <property type="entry name" value="P-loop containing nucleoside triphosphate hydrolases"/>
    <property type="match status" value="1"/>
</dbReference>
<evidence type="ECO:0000259" key="9">
    <source>
        <dbReference type="PROSITE" id="PS50893"/>
    </source>
</evidence>
<dbReference type="PROSITE" id="PS00211">
    <property type="entry name" value="ABC_TRANSPORTER_1"/>
    <property type="match status" value="1"/>
</dbReference>
<dbReference type="PANTHER" id="PTHR11384:SF59">
    <property type="entry name" value="LYSOSOMAL COBALAMIN TRANSPORTER ABCD4"/>
    <property type="match status" value="1"/>
</dbReference>
<reference evidence="10" key="1">
    <citation type="submission" date="2014-05" db="EMBL/GenBank/DDBJ databases">
        <title>The transcriptome of the halophilic microalga Tetraselmis sp. GSL018 isolated from the Great Salt Lake, Utah.</title>
        <authorList>
            <person name="Jinkerson R.E."/>
            <person name="D'Adamo S."/>
            <person name="Posewitz M.C."/>
        </authorList>
    </citation>
    <scope>NUCLEOTIDE SEQUENCE</scope>
    <source>
        <strain evidence="10">GSL018</strain>
    </source>
</reference>
<feature type="domain" description="ABC transporter" evidence="9">
    <location>
        <begin position="292"/>
        <end position="512"/>
    </location>
</feature>
<keyword evidence="3" id="KW-0812">Transmembrane</keyword>
<dbReference type="AlphaFoldDB" id="A0A061SNK9"/>
<organism evidence="10">
    <name type="scientific">Tetraselmis sp. GSL018</name>
    <dbReference type="NCBI Taxonomy" id="582737"/>
    <lineage>
        <taxon>Eukaryota</taxon>
        <taxon>Viridiplantae</taxon>
        <taxon>Chlorophyta</taxon>
        <taxon>core chlorophytes</taxon>
        <taxon>Chlorodendrophyceae</taxon>
        <taxon>Chlorodendrales</taxon>
        <taxon>Chlorodendraceae</taxon>
        <taxon>Tetraselmis</taxon>
    </lineage>
</organism>
<evidence type="ECO:0000256" key="4">
    <source>
        <dbReference type="ARBA" id="ARBA00022741"/>
    </source>
</evidence>
<dbReference type="InterPro" id="IPR027417">
    <property type="entry name" value="P-loop_NTPase"/>
</dbReference>
<dbReference type="GO" id="GO:0009235">
    <property type="term" value="P:cobalamin metabolic process"/>
    <property type="evidence" value="ECO:0007669"/>
    <property type="project" value="InterPro"/>
</dbReference>